<reference evidence="5" key="1">
    <citation type="submission" date="2020-10" db="EMBL/GenBank/DDBJ databases">
        <title>Sequencing the genomes of 1000 actinobacteria strains.</title>
        <authorList>
            <person name="Klenk H.-P."/>
        </authorList>
    </citation>
    <scope>NUCLEOTIDE SEQUENCE</scope>
    <source>
        <strain evidence="5">DSM 45354</strain>
    </source>
</reference>
<dbReference type="PANTHER" id="PTHR43280:SF2">
    <property type="entry name" value="HTH-TYPE TRANSCRIPTIONAL REGULATOR EXSA"/>
    <property type="match status" value="1"/>
</dbReference>
<proteinExistence type="predicted"/>
<dbReference type="SUPFAM" id="SSF51215">
    <property type="entry name" value="Regulatory protein AraC"/>
    <property type="match status" value="1"/>
</dbReference>
<dbReference type="Pfam" id="PF02311">
    <property type="entry name" value="AraC_binding"/>
    <property type="match status" value="1"/>
</dbReference>
<dbReference type="EMBL" id="JADBEM010000001">
    <property type="protein sequence ID" value="MBE1609206.1"/>
    <property type="molecule type" value="Genomic_DNA"/>
</dbReference>
<comment type="caution">
    <text evidence="5">The sequence shown here is derived from an EMBL/GenBank/DDBJ whole genome shotgun (WGS) entry which is preliminary data.</text>
</comment>
<evidence type="ECO:0000259" key="4">
    <source>
        <dbReference type="PROSITE" id="PS01124"/>
    </source>
</evidence>
<dbReference type="SUPFAM" id="SSF46689">
    <property type="entry name" value="Homeodomain-like"/>
    <property type="match status" value="1"/>
</dbReference>
<dbReference type="AlphaFoldDB" id="A0A927MZ37"/>
<sequence length="195" mass="21167">MAVRRMRYLTPNASHERLGLYCLGAGYQEGVARPSRGRVLDCHAAVFVTAGRGQVRLGDQEVRDVVAPALFWLVPGVPHSYGPDSRGWAEHWVLFGGSATTGYEELGYIPRARPVAQVVDVVPLQQAFLGVAAACHRDGPRTDPVAKELLATSDLGVSSVARQVGYEDPTYFARIFGRKVGLSPTEFRSQQSLTG</sequence>
<dbReference type="PRINTS" id="PR00032">
    <property type="entry name" value="HTHARAC"/>
</dbReference>
<evidence type="ECO:0000256" key="3">
    <source>
        <dbReference type="ARBA" id="ARBA00023163"/>
    </source>
</evidence>
<gene>
    <name evidence="5" type="ORF">HEB94_006054</name>
</gene>
<evidence type="ECO:0000313" key="6">
    <source>
        <dbReference type="Proteomes" id="UP000638648"/>
    </source>
</evidence>
<dbReference type="InterPro" id="IPR018060">
    <property type="entry name" value="HTH_AraC"/>
</dbReference>
<dbReference type="InterPro" id="IPR020449">
    <property type="entry name" value="Tscrpt_reg_AraC-type_HTH"/>
</dbReference>
<dbReference type="SMART" id="SM00342">
    <property type="entry name" value="HTH_ARAC"/>
    <property type="match status" value="1"/>
</dbReference>
<protein>
    <recommendedName>
        <fullName evidence="4">HTH araC/xylS-type domain-containing protein</fullName>
    </recommendedName>
</protein>
<dbReference type="InterPro" id="IPR037923">
    <property type="entry name" value="HTH-like"/>
</dbReference>
<evidence type="ECO:0000256" key="1">
    <source>
        <dbReference type="ARBA" id="ARBA00023015"/>
    </source>
</evidence>
<dbReference type="Proteomes" id="UP000638648">
    <property type="component" value="Unassembled WGS sequence"/>
</dbReference>
<keyword evidence="1" id="KW-0805">Transcription regulation</keyword>
<keyword evidence="3" id="KW-0804">Transcription</keyword>
<name>A0A927MZ37_9ACTN</name>
<feature type="domain" description="HTH araC/xylS-type" evidence="4">
    <location>
        <begin position="146"/>
        <end position="190"/>
    </location>
</feature>
<dbReference type="InterPro" id="IPR003313">
    <property type="entry name" value="AraC-bd"/>
</dbReference>
<keyword evidence="6" id="KW-1185">Reference proteome</keyword>
<evidence type="ECO:0000313" key="5">
    <source>
        <dbReference type="EMBL" id="MBE1609206.1"/>
    </source>
</evidence>
<keyword evidence="2" id="KW-0238">DNA-binding</keyword>
<dbReference type="Pfam" id="PF00165">
    <property type="entry name" value="HTH_AraC"/>
    <property type="match status" value="1"/>
</dbReference>
<organism evidence="5 6">
    <name type="scientific">Actinopolymorpha pittospori</name>
    <dbReference type="NCBI Taxonomy" id="648752"/>
    <lineage>
        <taxon>Bacteria</taxon>
        <taxon>Bacillati</taxon>
        <taxon>Actinomycetota</taxon>
        <taxon>Actinomycetes</taxon>
        <taxon>Propionibacteriales</taxon>
        <taxon>Actinopolymorphaceae</taxon>
        <taxon>Actinopolymorpha</taxon>
    </lineage>
</organism>
<evidence type="ECO:0000256" key="2">
    <source>
        <dbReference type="ARBA" id="ARBA00023125"/>
    </source>
</evidence>
<dbReference type="PANTHER" id="PTHR43280">
    <property type="entry name" value="ARAC-FAMILY TRANSCRIPTIONAL REGULATOR"/>
    <property type="match status" value="1"/>
</dbReference>
<dbReference type="GO" id="GO:0043565">
    <property type="term" value="F:sequence-specific DNA binding"/>
    <property type="evidence" value="ECO:0007669"/>
    <property type="project" value="InterPro"/>
</dbReference>
<accession>A0A927MZ37</accession>
<dbReference type="PROSITE" id="PS01124">
    <property type="entry name" value="HTH_ARAC_FAMILY_2"/>
    <property type="match status" value="1"/>
</dbReference>
<dbReference type="RefSeq" id="WP_192752822.1">
    <property type="nucleotide sequence ID" value="NZ_BAABJL010000142.1"/>
</dbReference>
<dbReference type="Gene3D" id="1.10.10.60">
    <property type="entry name" value="Homeodomain-like"/>
    <property type="match status" value="1"/>
</dbReference>
<dbReference type="InterPro" id="IPR009057">
    <property type="entry name" value="Homeodomain-like_sf"/>
</dbReference>
<dbReference type="GO" id="GO:0003700">
    <property type="term" value="F:DNA-binding transcription factor activity"/>
    <property type="evidence" value="ECO:0007669"/>
    <property type="project" value="InterPro"/>
</dbReference>